<dbReference type="GO" id="GO:0006635">
    <property type="term" value="P:fatty acid beta-oxidation"/>
    <property type="evidence" value="ECO:0007669"/>
    <property type="project" value="UniProtKB-UniPathway"/>
</dbReference>
<dbReference type="FunFam" id="1.10.12.10:FF:000004">
    <property type="entry name" value="Delta3,5-delta2,4-dienoyl-CoA isomerase"/>
    <property type="match status" value="1"/>
</dbReference>
<dbReference type="Pfam" id="PF00378">
    <property type="entry name" value="ECH_1"/>
    <property type="match status" value="1"/>
</dbReference>
<comment type="pathway">
    <text evidence="1">Lipid metabolism; fatty acid beta-oxidation.</text>
</comment>
<dbReference type="PANTHER" id="PTHR43149:SF1">
    <property type="entry name" value="DELTA(3,5)-DELTA(2,4)-DIENOYL-COA ISOMERASE, MITOCHONDRIAL"/>
    <property type="match status" value="1"/>
</dbReference>
<evidence type="ECO:0000256" key="2">
    <source>
        <dbReference type="ARBA" id="ARBA00005254"/>
    </source>
</evidence>
<keyword evidence="3" id="KW-0276">Fatty acid metabolism</keyword>
<evidence type="ECO:0000256" key="3">
    <source>
        <dbReference type="ARBA" id="ARBA00022832"/>
    </source>
</evidence>
<dbReference type="EMBL" id="SSMQ01000115">
    <property type="protein sequence ID" value="TKC94092.1"/>
    <property type="molecule type" value="Genomic_DNA"/>
</dbReference>
<keyword evidence="5" id="KW-0413">Isomerase</keyword>
<dbReference type="InterPro" id="IPR029045">
    <property type="entry name" value="ClpP/crotonase-like_dom_sf"/>
</dbReference>
<dbReference type="NCBIfam" id="NF004794">
    <property type="entry name" value="PRK06142.1"/>
    <property type="match status" value="1"/>
</dbReference>
<dbReference type="AlphaFoldDB" id="A0A4U1IJL1"/>
<protein>
    <submittedName>
        <fullName evidence="6">Crotonase/enoyl-CoA hydratase family protein</fullName>
    </submittedName>
</protein>
<keyword evidence="4" id="KW-0443">Lipid metabolism</keyword>
<evidence type="ECO:0000313" key="6">
    <source>
        <dbReference type="EMBL" id="TKC94092.1"/>
    </source>
</evidence>
<dbReference type="GO" id="GO:0016853">
    <property type="term" value="F:isomerase activity"/>
    <property type="evidence" value="ECO:0007669"/>
    <property type="project" value="UniProtKB-KW"/>
</dbReference>
<dbReference type="SUPFAM" id="SSF52096">
    <property type="entry name" value="ClpP/crotonase"/>
    <property type="match status" value="1"/>
</dbReference>
<dbReference type="InterPro" id="IPR001753">
    <property type="entry name" value="Enoyl-CoA_hydra/iso"/>
</dbReference>
<gene>
    <name evidence="6" type="ORF">E8A74_48945</name>
</gene>
<dbReference type="PANTHER" id="PTHR43149">
    <property type="entry name" value="ENOYL-COA HYDRATASE"/>
    <property type="match status" value="1"/>
</dbReference>
<dbReference type="Gene3D" id="1.10.12.10">
    <property type="entry name" value="Lyase 2-enoyl-coa Hydratase, Chain A, domain 2"/>
    <property type="match status" value="1"/>
</dbReference>
<evidence type="ECO:0000313" key="7">
    <source>
        <dbReference type="Proteomes" id="UP000309215"/>
    </source>
</evidence>
<organism evidence="6 7">
    <name type="scientific">Polyangium fumosum</name>
    <dbReference type="NCBI Taxonomy" id="889272"/>
    <lineage>
        <taxon>Bacteria</taxon>
        <taxon>Pseudomonadati</taxon>
        <taxon>Myxococcota</taxon>
        <taxon>Polyangia</taxon>
        <taxon>Polyangiales</taxon>
        <taxon>Polyangiaceae</taxon>
        <taxon>Polyangium</taxon>
    </lineage>
</organism>
<dbReference type="Proteomes" id="UP000309215">
    <property type="component" value="Unassembled WGS sequence"/>
</dbReference>
<dbReference type="OrthoDB" id="5365311at2"/>
<dbReference type="Gene3D" id="3.90.226.10">
    <property type="entry name" value="2-enoyl-CoA Hydratase, Chain A, domain 1"/>
    <property type="match status" value="1"/>
</dbReference>
<accession>A0A4U1IJL1</accession>
<comment type="caution">
    <text evidence="6">The sequence shown here is derived from an EMBL/GenBank/DDBJ whole genome shotgun (WGS) entry which is preliminary data.</text>
</comment>
<comment type="similarity">
    <text evidence="2">Belongs to the enoyl-CoA hydratase/isomerase family.</text>
</comment>
<dbReference type="RefSeq" id="WP_136936096.1">
    <property type="nucleotide sequence ID" value="NZ_SSMQ01000115.1"/>
</dbReference>
<evidence type="ECO:0000256" key="4">
    <source>
        <dbReference type="ARBA" id="ARBA00023098"/>
    </source>
</evidence>
<evidence type="ECO:0000256" key="5">
    <source>
        <dbReference type="ARBA" id="ARBA00023235"/>
    </source>
</evidence>
<dbReference type="CDD" id="cd06558">
    <property type="entry name" value="crotonase-like"/>
    <property type="match status" value="1"/>
</dbReference>
<reference evidence="6 7" key="1">
    <citation type="submission" date="2019-04" db="EMBL/GenBank/DDBJ databases">
        <authorList>
            <person name="Li Y."/>
            <person name="Wang J."/>
        </authorList>
    </citation>
    <scope>NUCLEOTIDE SEQUENCE [LARGE SCALE GENOMIC DNA]</scope>
    <source>
        <strain evidence="6 7">DSM 14668</strain>
    </source>
</reference>
<evidence type="ECO:0000256" key="1">
    <source>
        <dbReference type="ARBA" id="ARBA00005005"/>
    </source>
</evidence>
<dbReference type="InterPro" id="IPR014748">
    <property type="entry name" value="Enoyl-CoA_hydra_C"/>
</dbReference>
<dbReference type="InterPro" id="IPR045002">
    <property type="entry name" value="Ech1-like"/>
</dbReference>
<name>A0A4U1IJL1_9BACT</name>
<sequence>MSEFVSLEISEAIATVTLLRPTMPPALFVELEALFGRLAAEKGLRAVVVQSTAKAFSFGLDLRAAMADLGPHLGGGGAADRMELLGLIQRYQRGFDAVAACPVPVIAAIQGPCIGGGLDLAAACDIRLSTRDAYFSVRETKIAIVADLGSLQRLPRLLGQGLVRELAFTGKDLSAERALSIGLVNELFDDAAALQAGARKLALEIAANPPLTVRGVKAVLDHGEGKSVADGLAYVAAWNAAFLASEDLGEAMASFMEKRPPRFAGK</sequence>
<proteinExistence type="inferred from homology"/>
<dbReference type="UniPathway" id="UPA00659"/>
<keyword evidence="7" id="KW-1185">Reference proteome</keyword>